<reference evidence="2" key="1">
    <citation type="journal article" date="2020" name="ISME J.">
        <title>Gammaproteobacteria mediating utilization of methyl-, sulfur- and petroleum organic compounds in deep ocean hydrothermal plumes.</title>
        <authorList>
            <person name="Zhou Z."/>
            <person name="Liu Y."/>
            <person name="Pan J."/>
            <person name="Cron B.R."/>
            <person name="Toner B.M."/>
            <person name="Anantharaman K."/>
            <person name="Breier J.A."/>
            <person name="Dick G.J."/>
            <person name="Li M."/>
        </authorList>
    </citation>
    <scope>NUCLEOTIDE SEQUENCE</scope>
    <source>
        <strain evidence="2">SZUA-1523</strain>
    </source>
</reference>
<dbReference type="AlphaFoldDB" id="A0A832ZSE8"/>
<feature type="transmembrane region" description="Helical" evidence="1">
    <location>
        <begin position="64"/>
        <end position="84"/>
    </location>
</feature>
<evidence type="ECO:0000256" key="1">
    <source>
        <dbReference type="SAM" id="Phobius"/>
    </source>
</evidence>
<feature type="transmembrane region" description="Helical" evidence="1">
    <location>
        <begin position="23"/>
        <end position="44"/>
    </location>
</feature>
<organism evidence="2 3">
    <name type="scientific">Pyrodictium delaneyi</name>
    <dbReference type="NCBI Taxonomy" id="1273541"/>
    <lineage>
        <taxon>Archaea</taxon>
        <taxon>Thermoproteota</taxon>
        <taxon>Thermoprotei</taxon>
        <taxon>Desulfurococcales</taxon>
        <taxon>Pyrodictiaceae</taxon>
        <taxon>Pyrodictium</taxon>
    </lineage>
</organism>
<dbReference type="PANTHER" id="PTHR35337:SF1">
    <property type="entry name" value="SLR1478 PROTEIN"/>
    <property type="match status" value="1"/>
</dbReference>
<proteinExistence type="predicted"/>
<name>A0A832ZSE8_9CREN</name>
<gene>
    <name evidence="2" type="ORF">EYH50_01275</name>
</gene>
<sequence length="190" mass="20411">MTLVSSCPGIAVIRDPWSRAVKLSFIFNLAIYFAGITAGFMSPSTSVLQSVLEKFTDIGQLTVFHRYVFIAVNNIVLAFTLVLFSIAIVPGLAIIAYNGYIVGALAALWLSAHDSLQKFLALLVPHGIFEMLALFYASSIGLTIAATHIARIQHIEATKKALSGIAVIVYLLLLAAAVEVVITPYISSLV</sequence>
<dbReference type="Proteomes" id="UP000600071">
    <property type="component" value="Unassembled WGS sequence"/>
</dbReference>
<comment type="caution">
    <text evidence="2">The sequence shown here is derived from an EMBL/GenBank/DDBJ whole genome shotgun (WGS) entry which is preliminary data.</text>
</comment>
<dbReference type="Pfam" id="PF01944">
    <property type="entry name" value="SpoIIM"/>
    <property type="match status" value="1"/>
</dbReference>
<keyword evidence="1" id="KW-0472">Membrane</keyword>
<evidence type="ECO:0008006" key="4">
    <source>
        <dbReference type="Google" id="ProtNLM"/>
    </source>
</evidence>
<feature type="transmembrane region" description="Helical" evidence="1">
    <location>
        <begin position="91"/>
        <end position="111"/>
    </location>
</feature>
<protein>
    <recommendedName>
        <fullName evidence="4">Stage II sporulation protein M</fullName>
    </recommendedName>
</protein>
<evidence type="ECO:0000313" key="3">
    <source>
        <dbReference type="Proteomes" id="UP000600071"/>
    </source>
</evidence>
<dbReference type="InterPro" id="IPR002798">
    <property type="entry name" value="SpoIIM-like"/>
</dbReference>
<keyword evidence="1" id="KW-1133">Transmembrane helix</keyword>
<accession>A0A832ZSE8</accession>
<keyword evidence="1" id="KW-0812">Transmembrane</keyword>
<feature type="transmembrane region" description="Helical" evidence="1">
    <location>
        <begin position="162"/>
        <end position="186"/>
    </location>
</feature>
<feature type="transmembrane region" description="Helical" evidence="1">
    <location>
        <begin position="131"/>
        <end position="150"/>
    </location>
</feature>
<evidence type="ECO:0000313" key="2">
    <source>
        <dbReference type="EMBL" id="HIQ23663.1"/>
    </source>
</evidence>
<dbReference type="PANTHER" id="PTHR35337">
    <property type="entry name" value="SLR1478 PROTEIN"/>
    <property type="match status" value="1"/>
</dbReference>
<dbReference type="EMBL" id="DQVR01000031">
    <property type="protein sequence ID" value="HIQ23663.1"/>
    <property type="molecule type" value="Genomic_DNA"/>
</dbReference>